<dbReference type="Gene3D" id="1.20.1070.10">
    <property type="entry name" value="Rhodopsin 7-helix transmembrane proteins"/>
    <property type="match status" value="1"/>
</dbReference>
<keyword evidence="7" id="KW-0807">Transducer</keyword>
<keyword evidence="2 8" id="KW-0812">Transmembrane</keyword>
<keyword evidence="5 8" id="KW-0472">Membrane</keyword>
<dbReference type="PRINTS" id="PR00237">
    <property type="entry name" value="GPCRRHODOPSN"/>
</dbReference>
<proteinExistence type="predicted"/>
<sequence length="364" mass="42511">MNTTNISFGISLTTEDISQIGLDINLVYEKYIPERFIIPKVLKTILYIFGFPGNVLACILWLQKPMLHSSGCYLAALAVSDVVFLIMSLMYDLTLYWKVKILDFPTICQLFPCLYLSVQYLSPLLTLAFTVERFISIRFPFKRRIYCNIKRAVCVILTLVSISLGVAGIQIYFWHYDYDSEECVYKLELVYLSEKWTWITECVMFIFVPVLILFFNILLVVTMRNSSRRAQELYGPMPPKQRTATTKMLLVVSFVLIFTTIPVSIVYSLKEKFPAGDYSYSIDNISDDVTWRRHLNFILVQEVIYDIGLVHYACNFYLYLLIGKKFRLAIKKYFQKLSVMKLIDFKDRNSRSLRSSFTELRSFS</sequence>
<keyword evidence="6" id="KW-0675">Receptor</keyword>
<evidence type="ECO:0000259" key="9">
    <source>
        <dbReference type="PROSITE" id="PS50262"/>
    </source>
</evidence>
<name>A0A8B8DUA7_CRAVI</name>
<protein>
    <submittedName>
        <fullName evidence="11 12">Growth hormone secretagogue receptor type 1-like</fullName>
    </submittedName>
</protein>
<organism evidence="10 12">
    <name type="scientific">Crassostrea virginica</name>
    <name type="common">Eastern oyster</name>
    <dbReference type="NCBI Taxonomy" id="6565"/>
    <lineage>
        <taxon>Eukaryota</taxon>
        <taxon>Metazoa</taxon>
        <taxon>Spiralia</taxon>
        <taxon>Lophotrochozoa</taxon>
        <taxon>Mollusca</taxon>
        <taxon>Bivalvia</taxon>
        <taxon>Autobranchia</taxon>
        <taxon>Pteriomorphia</taxon>
        <taxon>Ostreida</taxon>
        <taxon>Ostreoidea</taxon>
        <taxon>Ostreidae</taxon>
        <taxon>Crassostrea</taxon>
    </lineage>
</organism>
<feature type="transmembrane region" description="Helical" evidence="8">
    <location>
        <begin position="44"/>
        <end position="62"/>
    </location>
</feature>
<evidence type="ECO:0000256" key="6">
    <source>
        <dbReference type="ARBA" id="ARBA00023170"/>
    </source>
</evidence>
<evidence type="ECO:0000256" key="4">
    <source>
        <dbReference type="ARBA" id="ARBA00023040"/>
    </source>
</evidence>
<dbReference type="Pfam" id="PF00001">
    <property type="entry name" value="7tm_1"/>
    <property type="match status" value="1"/>
</dbReference>
<comment type="subcellular location">
    <subcellularLocation>
        <location evidence="1">Membrane</location>
        <topology evidence="1">Multi-pass membrane protein</topology>
    </subcellularLocation>
</comment>
<dbReference type="OrthoDB" id="9990906at2759"/>
<evidence type="ECO:0000313" key="10">
    <source>
        <dbReference type="Proteomes" id="UP000694844"/>
    </source>
</evidence>
<feature type="transmembrane region" description="Helical" evidence="8">
    <location>
        <begin position="303"/>
        <end position="322"/>
    </location>
</feature>
<evidence type="ECO:0000256" key="8">
    <source>
        <dbReference type="SAM" id="Phobius"/>
    </source>
</evidence>
<dbReference type="KEGG" id="cvn:111116592"/>
<evidence type="ECO:0000256" key="3">
    <source>
        <dbReference type="ARBA" id="ARBA00022989"/>
    </source>
</evidence>
<dbReference type="Proteomes" id="UP000694844">
    <property type="component" value="Chromosome 4"/>
</dbReference>
<dbReference type="GeneID" id="111129401"/>
<dbReference type="SUPFAM" id="SSF81321">
    <property type="entry name" value="Family A G protein-coupled receptor-like"/>
    <property type="match status" value="1"/>
</dbReference>
<gene>
    <name evidence="12" type="primary">LOC111129401</name>
    <name evidence="11" type="synonym">LOC111116592</name>
</gene>
<feature type="transmembrane region" description="Helical" evidence="8">
    <location>
        <begin position="74"/>
        <end position="97"/>
    </location>
</feature>
<dbReference type="PANTHER" id="PTHR24243:SF233">
    <property type="entry name" value="THYROTROPIN-RELEASING HORMONE RECEPTOR"/>
    <property type="match status" value="1"/>
</dbReference>
<reference evidence="11 12" key="1">
    <citation type="submission" date="2025-04" db="UniProtKB">
        <authorList>
            <consortium name="RefSeq"/>
        </authorList>
    </citation>
    <scope>IDENTIFICATION</scope>
    <source>
        <tissue evidence="11 12">Whole sample</tissue>
    </source>
</reference>
<evidence type="ECO:0000256" key="1">
    <source>
        <dbReference type="ARBA" id="ARBA00004141"/>
    </source>
</evidence>
<dbReference type="InterPro" id="IPR000276">
    <property type="entry name" value="GPCR_Rhodpsn"/>
</dbReference>
<dbReference type="RefSeq" id="XP_022311301.1">
    <property type="nucleotide sequence ID" value="XM_022455593.1"/>
</dbReference>
<keyword evidence="4" id="KW-0297">G-protein coupled receptor</keyword>
<evidence type="ECO:0000256" key="7">
    <source>
        <dbReference type="ARBA" id="ARBA00023224"/>
    </source>
</evidence>
<dbReference type="Proteomes" id="UP000694844">
    <property type="component" value="Chromosome 10"/>
</dbReference>
<feature type="transmembrane region" description="Helical" evidence="8">
    <location>
        <begin position="152"/>
        <end position="176"/>
    </location>
</feature>
<dbReference type="GO" id="GO:0004930">
    <property type="term" value="F:G protein-coupled receptor activity"/>
    <property type="evidence" value="ECO:0007669"/>
    <property type="project" value="UniProtKB-KW"/>
</dbReference>
<dbReference type="PANTHER" id="PTHR24243">
    <property type="entry name" value="G-PROTEIN COUPLED RECEPTOR"/>
    <property type="match status" value="1"/>
</dbReference>
<dbReference type="AlphaFoldDB" id="A0A8B8DUA7"/>
<feature type="transmembrane region" description="Helical" evidence="8">
    <location>
        <begin position="109"/>
        <end position="131"/>
    </location>
</feature>
<evidence type="ECO:0000256" key="2">
    <source>
        <dbReference type="ARBA" id="ARBA00022692"/>
    </source>
</evidence>
<accession>A0A8B8DUA7</accession>
<evidence type="ECO:0000256" key="5">
    <source>
        <dbReference type="ARBA" id="ARBA00023136"/>
    </source>
</evidence>
<evidence type="ECO:0000313" key="12">
    <source>
        <dbReference type="RefSeq" id="XP_022331475.1"/>
    </source>
</evidence>
<dbReference type="GO" id="GO:0005886">
    <property type="term" value="C:plasma membrane"/>
    <property type="evidence" value="ECO:0007669"/>
    <property type="project" value="TreeGrafter"/>
</dbReference>
<dbReference type="KEGG" id="cvn:111129401"/>
<keyword evidence="3 8" id="KW-1133">Transmembrane helix</keyword>
<dbReference type="InterPro" id="IPR017452">
    <property type="entry name" value="GPCR_Rhodpsn_7TM"/>
</dbReference>
<feature type="domain" description="G-protein coupled receptors family 1 profile" evidence="9">
    <location>
        <begin position="53"/>
        <end position="319"/>
    </location>
</feature>
<dbReference type="PROSITE" id="PS50262">
    <property type="entry name" value="G_PROTEIN_RECEP_F1_2"/>
    <property type="match status" value="1"/>
</dbReference>
<dbReference type="RefSeq" id="XP_022331475.1">
    <property type="nucleotide sequence ID" value="XM_022475767.1"/>
</dbReference>
<evidence type="ECO:0000313" key="11">
    <source>
        <dbReference type="RefSeq" id="XP_022311301.1"/>
    </source>
</evidence>
<feature type="transmembrane region" description="Helical" evidence="8">
    <location>
        <begin position="248"/>
        <end position="269"/>
    </location>
</feature>
<feature type="transmembrane region" description="Helical" evidence="8">
    <location>
        <begin position="196"/>
        <end position="221"/>
    </location>
</feature>
<keyword evidence="10" id="KW-1185">Reference proteome</keyword>